<dbReference type="EMBL" id="CP146256">
    <property type="protein sequence ID" value="XAH72294.1"/>
    <property type="molecule type" value="Genomic_DNA"/>
</dbReference>
<dbReference type="RefSeq" id="WP_342755912.1">
    <property type="nucleotide sequence ID" value="NZ_CP146256.1"/>
</dbReference>
<evidence type="ECO:0000256" key="2">
    <source>
        <dbReference type="SAM" id="MobiDB-lite"/>
    </source>
</evidence>
<feature type="coiled-coil region" evidence="1">
    <location>
        <begin position="336"/>
        <end position="363"/>
    </location>
</feature>
<accession>A0ABZ3EQ33</accession>
<dbReference type="Proteomes" id="UP001451571">
    <property type="component" value="Chromosome"/>
</dbReference>
<gene>
    <name evidence="4" type="ORF">V6984_12210</name>
</gene>
<evidence type="ECO:0000313" key="4">
    <source>
        <dbReference type="EMBL" id="XAH72294.1"/>
    </source>
</evidence>
<dbReference type="Pfam" id="PF03432">
    <property type="entry name" value="Relaxase"/>
    <property type="match status" value="1"/>
</dbReference>
<evidence type="ECO:0000256" key="1">
    <source>
        <dbReference type="SAM" id="Coils"/>
    </source>
</evidence>
<feature type="region of interest" description="Disordered" evidence="2">
    <location>
        <begin position="249"/>
        <end position="271"/>
    </location>
</feature>
<reference evidence="4 5" key="1">
    <citation type="submission" date="2024-02" db="EMBL/GenBank/DDBJ databases">
        <title>Bacterial strain from lacustrine sediment.</title>
        <authorList>
            <person name="Petit C."/>
            <person name="Fadhlaoui K."/>
        </authorList>
    </citation>
    <scope>NUCLEOTIDE SEQUENCE [LARGE SCALE GENOMIC DNA]</scope>
    <source>
        <strain evidence="4 5">IPX-CK</strain>
    </source>
</reference>
<proteinExistence type="predicted"/>
<name>A0ABZ3EQ33_9FIRM</name>
<feature type="domain" description="MobA/VirD2-like nuclease" evidence="3">
    <location>
        <begin position="19"/>
        <end position="147"/>
    </location>
</feature>
<organism evidence="4 5">
    <name type="scientific">Kineothrix sedimenti</name>
    <dbReference type="NCBI Taxonomy" id="3123317"/>
    <lineage>
        <taxon>Bacteria</taxon>
        <taxon>Bacillati</taxon>
        <taxon>Bacillota</taxon>
        <taxon>Clostridia</taxon>
        <taxon>Lachnospirales</taxon>
        <taxon>Lachnospiraceae</taxon>
        <taxon>Kineothrix</taxon>
    </lineage>
</organism>
<dbReference type="InterPro" id="IPR005094">
    <property type="entry name" value="Endonuclease_MobA/VirD2"/>
</dbReference>
<evidence type="ECO:0000313" key="5">
    <source>
        <dbReference type="Proteomes" id="UP001451571"/>
    </source>
</evidence>
<sequence>MAISKIKAIKNTLKKAIDYITNPDKTENGTLVSTYGCSLKTADVEMNMTARKGSQNGNRIAYHLMQSFDPEDDITPEDAHRMGMEFAQNVLGGKYEFVIATHVDKDHLHNHIIFNATDYIYHKKYHINFWEHNRIRKENDKICRENGCSVIEETSGIRGKSRYEYEQSKEGNSWKDKLKTAIDKAIIKANSFEEFIQIMELEGYEIKRGKHIAFRAPEQNRFTRAKKIGDFYSEEMIKKRIENKEFYEKKNEKKASSTKEQSTPKRRKGYKRNRDSVNLIVDISKCLKAQESVGYKRAVMRGNMGSLAETMSYLQKNNLRTIEQLEDKINDVSKVQKDNNNSLKEMKKEMQSLSEKIKFTQNYFNYGKLARQAKKELPGSAFLKEHEQEIILYYAAEYYMKREGINTREINLKGMFDDYKQLKMKHDMLSKENISIRKILKELYVIQKNIEATLNIKLKVEREETKKKQDKNKDISL</sequence>
<keyword evidence="1" id="KW-0175">Coiled coil</keyword>
<evidence type="ECO:0000259" key="3">
    <source>
        <dbReference type="Pfam" id="PF03432"/>
    </source>
</evidence>
<protein>
    <submittedName>
        <fullName evidence="4">Relaxase/mobilization nuclease domain-containing protein</fullName>
    </submittedName>
</protein>
<keyword evidence="5" id="KW-1185">Reference proteome</keyword>